<dbReference type="Gramene" id="Zm00001eb423190_T001">
    <property type="protein sequence ID" value="Zm00001eb423190_P001"/>
    <property type="gene ID" value="Zm00001eb423190"/>
</dbReference>
<accession>A0A804RFW7</accession>
<proteinExistence type="predicted"/>
<name>A0A804RFW7_MAIZE</name>
<reference evidence="1" key="2">
    <citation type="submission" date="2019-07" db="EMBL/GenBank/DDBJ databases">
        <authorList>
            <person name="Seetharam A."/>
            <person name="Woodhouse M."/>
            <person name="Cannon E."/>
        </authorList>
    </citation>
    <scope>NUCLEOTIDE SEQUENCE [LARGE SCALE GENOMIC DNA]</scope>
    <source>
        <strain evidence="1">cv. B73</strain>
    </source>
</reference>
<dbReference type="EnsemblPlants" id="Zm00001eb423190_T001">
    <property type="protein sequence ID" value="Zm00001eb423190_P001"/>
    <property type="gene ID" value="Zm00001eb423190"/>
</dbReference>
<organism evidence="1 2">
    <name type="scientific">Zea mays</name>
    <name type="common">Maize</name>
    <dbReference type="NCBI Taxonomy" id="4577"/>
    <lineage>
        <taxon>Eukaryota</taxon>
        <taxon>Viridiplantae</taxon>
        <taxon>Streptophyta</taxon>
        <taxon>Embryophyta</taxon>
        <taxon>Tracheophyta</taxon>
        <taxon>Spermatophyta</taxon>
        <taxon>Magnoliopsida</taxon>
        <taxon>Liliopsida</taxon>
        <taxon>Poales</taxon>
        <taxon>Poaceae</taxon>
        <taxon>PACMAD clade</taxon>
        <taxon>Panicoideae</taxon>
        <taxon>Andropogonodae</taxon>
        <taxon>Andropogoneae</taxon>
        <taxon>Tripsacinae</taxon>
        <taxon>Zea</taxon>
    </lineage>
</organism>
<dbReference type="Proteomes" id="UP000007305">
    <property type="component" value="Chromosome 10"/>
</dbReference>
<keyword evidence="2" id="KW-1185">Reference proteome</keyword>
<evidence type="ECO:0000313" key="1">
    <source>
        <dbReference type="EnsemblPlants" id="Zm00001eb423190_P001"/>
    </source>
</evidence>
<reference evidence="2" key="1">
    <citation type="journal article" date="2009" name="Science">
        <title>The B73 maize genome: complexity, diversity, and dynamics.</title>
        <authorList>
            <person name="Schnable P.S."/>
            <person name="Ware D."/>
            <person name="Fulton R.S."/>
            <person name="Stein J.C."/>
            <person name="Wei F."/>
            <person name="Pasternak S."/>
            <person name="Liang C."/>
            <person name="Zhang J."/>
            <person name="Fulton L."/>
            <person name="Graves T.A."/>
            <person name="Minx P."/>
            <person name="Reily A.D."/>
            <person name="Courtney L."/>
            <person name="Kruchowski S.S."/>
            <person name="Tomlinson C."/>
            <person name="Strong C."/>
            <person name="Delehaunty K."/>
            <person name="Fronick C."/>
            <person name="Courtney B."/>
            <person name="Rock S.M."/>
            <person name="Belter E."/>
            <person name="Du F."/>
            <person name="Kim K."/>
            <person name="Abbott R.M."/>
            <person name="Cotton M."/>
            <person name="Levy A."/>
            <person name="Marchetto P."/>
            <person name="Ochoa K."/>
            <person name="Jackson S.M."/>
            <person name="Gillam B."/>
            <person name="Chen W."/>
            <person name="Yan L."/>
            <person name="Higginbotham J."/>
            <person name="Cardenas M."/>
            <person name="Waligorski J."/>
            <person name="Applebaum E."/>
            <person name="Phelps L."/>
            <person name="Falcone J."/>
            <person name="Kanchi K."/>
            <person name="Thane T."/>
            <person name="Scimone A."/>
            <person name="Thane N."/>
            <person name="Henke J."/>
            <person name="Wang T."/>
            <person name="Ruppert J."/>
            <person name="Shah N."/>
            <person name="Rotter K."/>
            <person name="Hodges J."/>
            <person name="Ingenthron E."/>
            <person name="Cordes M."/>
            <person name="Kohlberg S."/>
            <person name="Sgro J."/>
            <person name="Delgado B."/>
            <person name="Mead K."/>
            <person name="Chinwalla A."/>
            <person name="Leonard S."/>
            <person name="Crouse K."/>
            <person name="Collura K."/>
            <person name="Kudrna D."/>
            <person name="Currie J."/>
            <person name="He R."/>
            <person name="Angelova A."/>
            <person name="Rajasekar S."/>
            <person name="Mueller T."/>
            <person name="Lomeli R."/>
            <person name="Scara G."/>
            <person name="Ko A."/>
            <person name="Delaney K."/>
            <person name="Wissotski M."/>
            <person name="Lopez G."/>
            <person name="Campos D."/>
            <person name="Braidotti M."/>
            <person name="Ashley E."/>
            <person name="Golser W."/>
            <person name="Kim H."/>
            <person name="Lee S."/>
            <person name="Lin J."/>
            <person name="Dujmic Z."/>
            <person name="Kim W."/>
            <person name="Talag J."/>
            <person name="Zuccolo A."/>
            <person name="Fan C."/>
            <person name="Sebastian A."/>
            <person name="Kramer M."/>
            <person name="Spiegel L."/>
            <person name="Nascimento L."/>
            <person name="Zutavern T."/>
            <person name="Miller B."/>
            <person name="Ambroise C."/>
            <person name="Muller S."/>
            <person name="Spooner W."/>
            <person name="Narechania A."/>
            <person name="Ren L."/>
            <person name="Wei S."/>
            <person name="Kumari S."/>
            <person name="Faga B."/>
            <person name="Levy M.J."/>
            <person name="McMahan L."/>
            <person name="Van Buren P."/>
            <person name="Vaughn M.W."/>
            <person name="Ying K."/>
            <person name="Yeh C.-T."/>
            <person name="Emrich S.J."/>
            <person name="Jia Y."/>
            <person name="Kalyanaraman A."/>
            <person name="Hsia A.-P."/>
            <person name="Barbazuk W.B."/>
            <person name="Baucom R.S."/>
            <person name="Brutnell T.P."/>
            <person name="Carpita N.C."/>
            <person name="Chaparro C."/>
            <person name="Chia J.-M."/>
            <person name="Deragon J.-M."/>
            <person name="Estill J.C."/>
            <person name="Fu Y."/>
            <person name="Jeddeloh J.A."/>
            <person name="Han Y."/>
            <person name="Lee H."/>
            <person name="Li P."/>
            <person name="Lisch D.R."/>
            <person name="Liu S."/>
            <person name="Liu Z."/>
            <person name="Nagel D.H."/>
            <person name="McCann M.C."/>
            <person name="SanMiguel P."/>
            <person name="Myers A.M."/>
            <person name="Nettleton D."/>
            <person name="Nguyen J."/>
            <person name="Penning B.W."/>
            <person name="Ponnala L."/>
            <person name="Schneider K.L."/>
            <person name="Schwartz D.C."/>
            <person name="Sharma A."/>
            <person name="Soderlund C."/>
            <person name="Springer N.M."/>
            <person name="Sun Q."/>
            <person name="Wang H."/>
            <person name="Waterman M."/>
            <person name="Westerman R."/>
            <person name="Wolfgruber T.K."/>
            <person name="Yang L."/>
            <person name="Yu Y."/>
            <person name="Zhang L."/>
            <person name="Zhou S."/>
            <person name="Zhu Q."/>
            <person name="Bennetzen J.L."/>
            <person name="Dawe R.K."/>
            <person name="Jiang J."/>
            <person name="Jiang N."/>
            <person name="Presting G.G."/>
            <person name="Wessler S.R."/>
            <person name="Aluru S."/>
            <person name="Martienssen R.A."/>
            <person name="Clifton S.W."/>
            <person name="McCombie W.R."/>
            <person name="Wing R.A."/>
            <person name="Wilson R.K."/>
        </authorList>
    </citation>
    <scope>NUCLEOTIDE SEQUENCE [LARGE SCALE GENOMIC DNA]</scope>
    <source>
        <strain evidence="2">cv. B73</strain>
    </source>
</reference>
<reference evidence="1" key="3">
    <citation type="submission" date="2021-05" db="UniProtKB">
        <authorList>
            <consortium name="EnsemblPlants"/>
        </authorList>
    </citation>
    <scope>IDENTIFICATION</scope>
    <source>
        <strain evidence="1">cv. B73</strain>
    </source>
</reference>
<sequence>MHCICSAWCLQRPTPLPLVSRLPLFCPSASVSPSSSLREVDDDQSQDLFVPHATQLAKTGMHGHATLLRQSISPVLAS</sequence>
<dbReference type="InParanoid" id="A0A804RFW7"/>
<protein>
    <submittedName>
        <fullName evidence="1">Uncharacterized protein</fullName>
    </submittedName>
</protein>
<dbReference type="AlphaFoldDB" id="A0A804RFW7"/>
<evidence type="ECO:0000313" key="2">
    <source>
        <dbReference type="Proteomes" id="UP000007305"/>
    </source>
</evidence>